<reference evidence="1 2" key="1">
    <citation type="submission" date="2013-12" db="EMBL/GenBank/DDBJ databases">
        <title>The Genome Sequence of Candida albicans P78048.</title>
        <authorList>
            <consortium name="The Broad Institute Genome Sequencing Platform"/>
            <consortium name="The Broad Institute Genome Sequencing Center for Infectious Disease"/>
            <person name="Cuomo C."/>
            <person name="Bennett R."/>
            <person name="Hirakawa M."/>
            <person name="Noverr M."/>
            <person name="Mitchell A."/>
            <person name="Young S.K."/>
            <person name="Zeng Q."/>
            <person name="Gargeya S."/>
            <person name="Fitzgerald M."/>
            <person name="Abouelleil A."/>
            <person name="Alvarado L."/>
            <person name="Berlin A.M."/>
            <person name="Chapman S.B."/>
            <person name="Dewar J."/>
            <person name="Goldberg J."/>
            <person name="Griggs A."/>
            <person name="Gujja S."/>
            <person name="Hansen M."/>
            <person name="Howarth C."/>
            <person name="Imamovic A."/>
            <person name="Larimer J."/>
            <person name="McCowan C."/>
            <person name="Murphy C."/>
            <person name="Pearson M."/>
            <person name="Priest M."/>
            <person name="Roberts A."/>
            <person name="Saif S."/>
            <person name="Shea T."/>
            <person name="Sykes S."/>
            <person name="Wortman J."/>
            <person name="Nusbaum C."/>
            <person name="Birren B."/>
        </authorList>
    </citation>
    <scope>NUCLEOTIDE SEQUENCE [LARGE SCALE GENOMIC DNA]</scope>
    <source>
        <strain evidence="1 2">P78048</strain>
    </source>
</reference>
<dbReference type="AlphaFoldDB" id="A0AB34PV85"/>
<proteinExistence type="predicted"/>
<dbReference type="EMBL" id="AJIX01000013">
    <property type="protein sequence ID" value="KGR13630.1"/>
    <property type="molecule type" value="Genomic_DNA"/>
</dbReference>
<comment type="caution">
    <text evidence="1">The sequence shown here is derived from an EMBL/GenBank/DDBJ whole genome shotgun (WGS) entry which is preliminary data.</text>
</comment>
<organism evidence="1 2">
    <name type="scientific">Candida albicans P78048</name>
    <dbReference type="NCBI Taxonomy" id="1094989"/>
    <lineage>
        <taxon>Eukaryota</taxon>
        <taxon>Fungi</taxon>
        <taxon>Dikarya</taxon>
        <taxon>Ascomycota</taxon>
        <taxon>Saccharomycotina</taxon>
        <taxon>Pichiomycetes</taxon>
        <taxon>Debaryomycetaceae</taxon>
        <taxon>Candida/Lodderomyces clade</taxon>
        <taxon>Candida</taxon>
    </lineage>
</organism>
<accession>A0AB34PV85</accession>
<evidence type="ECO:0000313" key="1">
    <source>
        <dbReference type="EMBL" id="KGR13630.1"/>
    </source>
</evidence>
<evidence type="ECO:0000313" key="2">
    <source>
        <dbReference type="Proteomes" id="UP000030161"/>
    </source>
</evidence>
<gene>
    <name evidence="1" type="ORF">MG3_02059</name>
</gene>
<name>A0AB34PV85_CANAX</name>
<protein>
    <submittedName>
        <fullName evidence="1">Uncharacterized protein</fullName>
    </submittedName>
</protein>
<dbReference type="Proteomes" id="UP000030161">
    <property type="component" value="Unassembled WGS sequence"/>
</dbReference>
<sequence>MKINFPLIHKSRANITHKMSSSITVFCFMCFRPYYSSSTQTIE</sequence>